<organism evidence="2">
    <name type="scientific">Zea mays</name>
    <name type="common">Maize</name>
    <dbReference type="NCBI Taxonomy" id="4577"/>
    <lineage>
        <taxon>Eukaryota</taxon>
        <taxon>Viridiplantae</taxon>
        <taxon>Streptophyta</taxon>
        <taxon>Embryophyta</taxon>
        <taxon>Tracheophyta</taxon>
        <taxon>Spermatophyta</taxon>
        <taxon>Magnoliopsida</taxon>
        <taxon>Liliopsida</taxon>
        <taxon>Poales</taxon>
        <taxon>Poaceae</taxon>
        <taxon>PACMAD clade</taxon>
        <taxon>Panicoideae</taxon>
        <taxon>Andropogonodae</taxon>
        <taxon>Andropogoneae</taxon>
        <taxon>Tripsacinae</taxon>
        <taxon>Zea</taxon>
    </lineage>
</organism>
<name>C0PMP5_MAIZE</name>
<feature type="transmembrane region" description="Helical" evidence="1">
    <location>
        <begin position="27"/>
        <end position="44"/>
    </location>
</feature>
<accession>C0PMP5</accession>
<evidence type="ECO:0000256" key="1">
    <source>
        <dbReference type="SAM" id="Phobius"/>
    </source>
</evidence>
<keyword evidence="1" id="KW-0812">Transmembrane</keyword>
<keyword evidence="1" id="KW-0472">Membrane</keyword>
<proteinExistence type="evidence at transcript level"/>
<sequence>MRHHANHPYDPSPTCLRMFFAALLPDLPIYLCFFVYLLSICSVVSRRRLQTGRVVVSTLRLRLPTAS</sequence>
<dbReference type="HOGENOM" id="CLU_2816110_0_0_1"/>
<reference evidence="2" key="1">
    <citation type="journal article" date="2009" name="PLoS Genet.">
        <title>Sequencing, mapping, and analysis of 27,455 maize full-length cDNAs.</title>
        <authorList>
            <person name="Soderlund C."/>
            <person name="Descour A."/>
            <person name="Kudrna D."/>
            <person name="Bomhoff M."/>
            <person name="Boyd L."/>
            <person name="Currie J."/>
            <person name="Angelova A."/>
            <person name="Collura K."/>
            <person name="Wissotski M."/>
            <person name="Ashley E."/>
            <person name="Morrow D."/>
            <person name="Fernandes J."/>
            <person name="Walbot V."/>
            <person name="Yu Y."/>
        </authorList>
    </citation>
    <scope>NUCLEOTIDE SEQUENCE</scope>
    <source>
        <strain evidence="2">B73</strain>
    </source>
</reference>
<evidence type="ECO:0000313" key="2">
    <source>
        <dbReference type="EMBL" id="ACN36461.1"/>
    </source>
</evidence>
<dbReference type="AlphaFoldDB" id="C0PMP5"/>
<dbReference type="EMBL" id="BT069564">
    <property type="protein sequence ID" value="ACN36461.1"/>
    <property type="molecule type" value="mRNA"/>
</dbReference>
<keyword evidence="1" id="KW-1133">Transmembrane helix</keyword>
<protein>
    <submittedName>
        <fullName evidence="2">Uncharacterized protein</fullName>
    </submittedName>
</protein>